<reference evidence="2 3" key="1">
    <citation type="submission" date="2018-09" db="EMBL/GenBank/DDBJ databases">
        <title>Genomic investigation of the strawberry pathogen Phytophthora fragariae indicates pathogenicity is determined by transcriptional variation in three key races.</title>
        <authorList>
            <person name="Adams T.M."/>
            <person name="Armitage A.D."/>
            <person name="Sobczyk M.K."/>
            <person name="Bates H.J."/>
            <person name="Dunwell J.M."/>
            <person name="Nellist C.F."/>
            <person name="Harrison R.J."/>
        </authorList>
    </citation>
    <scope>NUCLEOTIDE SEQUENCE [LARGE SCALE GENOMIC DNA]</scope>
    <source>
        <strain evidence="2 3">SCRP324</strain>
    </source>
</reference>
<evidence type="ECO:0000313" key="3">
    <source>
        <dbReference type="Proteomes" id="UP000435112"/>
    </source>
</evidence>
<keyword evidence="1" id="KW-0732">Signal</keyword>
<dbReference type="AlphaFoldDB" id="A0A6A3IV41"/>
<sequence>MSICKSRPTALFLGLLNSLRGAAARTTSTSSFYSYKNSSAHNIRRKDKYYIVACTRFGKTRALKSDFGGPIYIDGPIYRYS</sequence>
<feature type="chain" id="PRO_5025489111" description="Secreted protein" evidence="1">
    <location>
        <begin position="25"/>
        <end position="81"/>
    </location>
</feature>
<evidence type="ECO:0000256" key="1">
    <source>
        <dbReference type="SAM" id="SignalP"/>
    </source>
</evidence>
<evidence type="ECO:0008006" key="4">
    <source>
        <dbReference type="Google" id="ProtNLM"/>
    </source>
</evidence>
<dbReference type="EMBL" id="QXFU01002349">
    <property type="protein sequence ID" value="KAE8986919.1"/>
    <property type="molecule type" value="Genomic_DNA"/>
</dbReference>
<name>A0A6A3IV41_9STRA</name>
<organism evidence="2 3">
    <name type="scientific">Phytophthora rubi</name>
    <dbReference type="NCBI Taxonomy" id="129364"/>
    <lineage>
        <taxon>Eukaryota</taxon>
        <taxon>Sar</taxon>
        <taxon>Stramenopiles</taxon>
        <taxon>Oomycota</taxon>
        <taxon>Peronosporomycetes</taxon>
        <taxon>Peronosporales</taxon>
        <taxon>Peronosporaceae</taxon>
        <taxon>Phytophthora</taxon>
    </lineage>
</organism>
<dbReference type="Proteomes" id="UP000435112">
    <property type="component" value="Unassembled WGS sequence"/>
</dbReference>
<gene>
    <name evidence="2" type="ORF">PR002_g22202</name>
</gene>
<proteinExistence type="predicted"/>
<evidence type="ECO:0000313" key="2">
    <source>
        <dbReference type="EMBL" id="KAE8986919.1"/>
    </source>
</evidence>
<comment type="caution">
    <text evidence="2">The sequence shown here is derived from an EMBL/GenBank/DDBJ whole genome shotgun (WGS) entry which is preliminary data.</text>
</comment>
<accession>A0A6A3IV41</accession>
<feature type="signal peptide" evidence="1">
    <location>
        <begin position="1"/>
        <end position="24"/>
    </location>
</feature>
<protein>
    <recommendedName>
        <fullName evidence="4">Secreted protein</fullName>
    </recommendedName>
</protein>